<dbReference type="Proteomes" id="UP001325680">
    <property type="component" value="Chromosome"/>
</dbReference>
<dbReference type="PANTHER" id="PTHR30353">
    <property type="entry name" value="INNER MEMBRANE PROTEIN DEDA-RELATED"/>
    <property type="match status" value="1"/>
</dbReference>
<sequence length="199" mass="21712">MDAESIIRYGGLVVICLLVFGSIGLFFCFFLPIGAVLFSVGLISAKEDLLPSLPVVCVLLIASAVAGSITGYGIGRSTGKFFYSRKESRFFRRSYLSSTEDFYKKHGSMAIAGSYFLPIVRSFAPVLAGIIKVKIQRFIILSTIGSAGFILTFVLTGYLMGSVPFLQPWLKYIIAVFLLVVTIPLIIKVIKTMRKPAGS</sequence>
<evidence type="ECO:0000259" key="8">
    <source>
        <dbReference type="Pfam" id="PF09335"/>
    </source>
</evidence>
<feature type="transmembrane region" description="Helical" evidence="7">
    <location>
        <begin position="172"/>
        <end position="190"/>
    </location>
</feature>
<keyword evidence="5 7" id="KW-1133">Transmembrane helix</keyword>
<feature type="transmembrane region" description="Helical" evidence="7">
    <location>
        <begin position="52"/>
        <end position="75"/>
    </location>
</feature>
<dbReference type="InterPro" id="IPR032818">
    <property type="entry name" value="DedA-like"/>
</dbReference>
<comment type="subcellular location">
    <subcellularLocation>
        <location evidence="1 7">Cell membrane</location>
        <topology evidence="1 7">Multi-pass membrane protein</topology>
    </subcellularLocation>
</comment>
<dbReference type="PANTHER" id="PTHR30353:SF0">
    <property type="entry name" value="TRANSMEMBRANE PROTEIN"/>
    <property type="match status" value="1"/>
</dbReference>
<evidence type="ECO:0000256" key="1">
    <source>
        <dbReference type="ARBA" id="ARBA00004651"/>
    </source>
</evidence>
<protein>
    <submittedName>
        <fullName evidence="9">VTT domain-containing protein</fullName>
    </submittedName>
</protein>
<evidence type="ECO:0000256" key="5">
    <source>
        <dbReference type="ARBA" id="ARBA00022989"/>
    </source>
</evidence>
<feature type="domain" description="VTT" evidence="8">
    <location>
        <begin position="34"/>
        <end position="158"/>
    </location>
</feature>
<feature type="transmembrane region" description="Helical" evidence="7">
    <location>
        <begin position="138"/>
        <end position="160"/>
    </location>
</feature>
<evidence type="ECO:0000313" key="9">
    <source>
        <dbReference type="EMBL" id="WQD38882.1"/>
    </source>
</evidence>
<keyword evidence="4 7" id="KW-0812">Transmembrane</keyword>
<organism evidence="9 10">
    <name type="scientific">Niabella yanshanensis</name>
    <dbReference type="NCBI Taxonomy" id="577386"/>
    <lineage>
        <taxon>Bacteria</taxon>
        <taxon>Pseudomonadati</taxon>
        <taxon>Bacteroidota</taxon>
        <taxon>Chitinophagia</taxon>
        <taxon>Chitinophagales</taxon>
        <taxon>Chitinophagaceae</taxon>
        <taxon>Niabella</taxon>
    </lineage>
</organism>
<comment type="similarity">
    <text evidence="2 7">Belongs to the DedA family.</text>
</comment>
<feature type="transmembrane region" description="Helical" evidence="7">
    <location>
        <begin position="12"/>
        <end position="40"/>
    </location>
</feature>
<keyword evidence="6 7" id="KW-0472">Membrane</keyword>
<name>A0ABZ0WBD9_9BACT</name>
<gene>
    <name evidence="9" type="ORF">U0035_01825</name>
</gene>
<evidence type="ECO:0000256" key="3">
    <source>
        <dbReference type="ARBA" id="ARBA00022475"/>
    </source>
</evidence>
<dbReference type="InterPro" id="IPR032816">
    <property type="entry name" value="VTT_dom"/>
</dbReference>
<keyword evidence="3 7" id="KW-1003">Cell membrane</keyword>
<evidence type="ECO:0000256" key="7">
    <source>
        <dbReference type="RuleBase" id="RU367016"/>
    </source>
</evidence>
<evidence type="ECO:0000256" key="2">
    <source>
        <dbReference type="ARBA" id="ARBA00010792"/>
    </source>
</evidence>
<dbReference type="Pfam" id="PF09335">
    <property type="entry name" value="VTT_dom"/>
    <property type="match status" value="1"/>
</dbReference>
<reference evidence="9 10" key="1">
    <citation type="submission" date="2023-12" db="EMBL/GenBank/DDBJ databases">
        <title>Genome sequencing and assembly of bacterial species from a model synthetic community.</title>
        <authorList>
            <person name="Hogle S.L."/>
        </authorList>
    </citation>
    <scope>NUCLEOTIDE SEQUENCE [LARGE SCALE GENOMIC DNA]</scope>
    <source>
        <strain evidence="9 10">HAMBI_3031</strain>
    </source>
</reference>
<evidence type="ECO:0000256" key="6">
    <source>
        <dbReference type="ARBA" id="ARBA00023136"/>
    </source>
</evidence>
<dbReference type="RefSeq" id="WP_114793243.1">
    <property type="nucleotide sequence ID" value="NZ_CP139960.1"/>
</dbReference>
<proteinExistence type="inferred from homology"/>
<evidence type="ECO:0000313" key="10">
    <source>
        <dbReference type="Proteomes" id="UP001325680"/>
    </source>
</evidence>
<keyword evidence="10" id="KW-1185">Reference proteome</keyword>
<dbReference type="EMBL" id="CP139960">
    <property type="protein sequence ID" value="WQD38882.1"/>
    <property type="molecule type" value="Genomic_DNA"/>
</dbReference>
<accession>A0ABZ0WBD9</accession>
<evidence type="ECO:0000256" key="4">
    <source>
        <dbReference type="ARBA" id="ARBA00022692"/>
    </source>
</evidence>